<organism evidence="2 3">
    <name type="scientific">Sinomicrobium oceani</name>
    <dbReference type="NCBI Taxonomy" id="1150368"/>
    <lineage>
        <taxon>Bacteria</taxon>
        <taxon>Pseudomonadati</taxon>
        <taxon>Bacteroidota</taxon>
        <taxon>Flavobacteriia</taxon>
        <taxon>Flavobacteriales</taxon>
        <taxon>Flavobacteriaceae</taxon>
        <taxon>Sinomicrobium</taxon>
    </lineage>
</organism>
<sequence length="408" mass="47117">MSSDPHPAIATDYRMLYGKLYAAFLQQFGSAYSACIEDAIQHAFYRSIKTWGTENIPENRENWLYIVARNDLLNQMRHQGRFVKNTTVIAETVHEDLPAGDLRLQTLLFLAGRRNINTKAKVLFVLKNIFGLSVSEIAQNTLHASEAVYKSINRSRKLLYNSSGPGEVQEAANRASDREIALVEEILYGVFNIGFDSFREKSEMIINPDLCAEALALAGILHRKYRRTPTSNLIALFCFHISRIPAKTGNHRFVPFFQQDRTQWDRDFMAMGFRYLKKPDELQQYYIEALIAGKYMTTSSYGKDFWQEIIRLYNMLLQCTDSPIVRLNVSYCYYRAGNDAEAIRLLNLVAGVLPENHTYLTLVRAAIYKNKDPEYAKSHLREIREKTRQKVRREHLSDFPGFDTFDTI</sequence>
<dbReference type="STRING" id="1150368.SAMN02927921_02579"/>
<evidence type="ECO:0000313" key="2">
    <source>
        <dbReference type="EMBL" id="SFW59412.1"/>
    </source>
</evidence>
<dbReference type="Pfam" id="PF20239">
    <property type="entry name" value="DUF6596"/>
    <property type="match status" value="1"/>
</dbReference>
<reference evidence="2 3" key="1">
    <citation type="submission" date="2016-11" db="EMBL/GenBank/DDBJ databases">
        <authorList>
            <person name="Jaros S."/>
            <person name="Januszkiewicz K."/>
            <person name="Wedrychowicz H."/>
        </authorList>
    </citation>
    <scope>NUCLEOTIDE SEQUENCE [LARGE SCALE GENOMIC DNA]</scope>
    <source>
        <strain evidence="2 3">CGMCC 1.12145</strain>
    </source>
</reference>
<proteinExistence type="predicted"/>
<dbReference type="Proteomes" id="UP000182248">
    <property type="component" value="Unassembled WGS sequence"/>
</dbReference>
<gene>
    <name evidence="2" type="ORF">SAMN02927921_02579</name>
</gene>
<keyword evidence="3" id="KW-1185">Reference proteome</keyword>
<accession>A0A1K1QIA1</accession>
<evidence type="ECO:0000259" key="1">
    <source>
        <dbReference type="Pfam" id="PF20239"/>
    </source>
</evidence>
<dbReference type="SUPFAM" id="SSF88946">
    <property type="entry name" value="Sigma2 domain of RNA polymerase sigma factors"/>
    <property type="match status" value="1"/>
</dbReference>
<dbReference type="OrthoDB" id="9780299at2"/>
<dbReference type="GO" id="GO:0003700">
    <property type="term" value="F:DNA-binding transcription factor activity"/>
    <property type="evidence" value="ECO:0007669"/>
    <property type="project" value="InterPro"/>
</dbReference>
<dbReference type="EMBL" id="FPJE01000013">
    <property type="protein sequence ID" value="SFW59412.1"/>
    <property type="molecule type" value="Genomic_DNA"/>
</dbReference>
<dbReference type="GO" id="GO:0006352">
    <property type="term" value="P:DNA-templated transcription initiation"/>
    <property type="evidence" value="ECO:0007669"/>
    <property type="project" value="InterPro"/>
</dbReference>
<dbReference type="AlphaFoldDB" id="A0A1K1QIA1"/>
<dbReference type="Gene3D" id="1.10.1740.10">
    <property type="match status" value="1"/>
</dbReference>
<dbReference type="RefSeq" id="WP_072317789.1">
    <property type="nucleotide sequence ID" value="NZ_FPJE01000013.1"/>
</dbReference>
<dbReference type="InterPro" id="IPR011990">
    <property type="entry name" value="TPR-like_helical_dom_sf"/>
</dbReference>
<name>A0A1K1QIA1_9FLAO</name>
<dbReference type="InterPro" id="IPR013325">
    <property type="entry name" value="RNA_pol_sigma_r2"/>
</dbReference>
<dbReference type="InterPro" id="IPR046531">
    <property type="entry name" value="DUF6596"/>
</dbReference>
<evidence type="ECO:0000313" key="3">
    <source>
        <dbReference type="Proteomes" id="UP000182248"/>
    </source>
</evidence>
<protein>
    <submittedName>
        <fullName evidence="2">RNA polymerase sigma-70 factor, ECF subfamily</fullName>
    </submittedName>
</protein>
<dbReference type="PANTHER" id="PTHR47756:SF2">
    <property type="entry name" value="BLL6612 PROTEIN"/>
    <property type="match status" value="1"/>
</dbReference>
<dbReference type="PANTHER" id="PTHR47756">
    <property type="entry name" value="BLL6612 PROTEIN-RELATED"/>
    <property type="match status" value="1"/>
</dbReference>
<feature type="domain" description="DUF6596" evidence="1">
    <location>
        <begin position="182"/>
        <end position="278"/>
    </location>
</feature>
<dbReference type="Gene3D" id="1.25.40.10">
    <property type="entry name" value="Tetratricopeptide repeat domain"/>
    <property type="match status" value="1"/>
</dbReference>